<keyword evidence="2" id="KW-0539">Nucleus</keyword>
<dbReference type="AlphaFoldDB" id="A0A1I8AWU1"/>
<dbReference type="WBParaSite" id="MhA1_Contig1032.frz3.gene15">
    <property type="protein sequence ID" value="MhA1_Contig1032.frz3.gene15"/>
    <property type="gene ID" value="MhA1_Contig1032.frz3.gene15"/>
</dbReference>
<dbReference type="InterPro" id="IPR026822">
    <property type="entry name" value="Spp2/MOS2_G-patch"/>
</dbReference>
<feature type="region of interest" description="Disordered" evidence="3">
    <location>
        <begin position="212"/>
        <end position="254"/>
    </location>
</feature>
<sequence length="340" mass="37148">MQISSNTSSAANSSTKELNSNNNLISSTLNEVKESSKISFSVAKQKAIKVVSQNKLLGKRDRDEDEEDDQSSKRGILHLENGVPVESDVPRKKEKVFVIPVLRLSNQAQIDRLKKLAEEGTANEQDLARLALLIESVGDNSDEIQTQTMERKHTLLSNPGGGMPTIVLPDDADPDYDSMPVGEFGLAFLRGCGWKNERSAIGRTNAQAVPMRLSKPRPKGLGLGASLPSIAPEIDSNNSDDKLSKNGASSEDDVSKTLSKNSFVRCSAGMHKNVYGQVTSLDVENSSVFVEIAWPSDRMGKTIRVSQFSVELVSSNDFKRKLNDSNGIKTENGIKKTRNR</sequence>
<evidence type="ECO:0000256" key="1">
    <source>
        <dbReference type="ARBA" id="ARBA00004123"/>
    </source>
</evidence>
<keyword evidence="5" id="KW-1185">Reference proteome</keyword>
<reference evidence="6" key="1">
    <citation type="submission" date="2016-11" db="UniProtKB">
        <authorList>
            <consortium name="WormBaseParasite"/>
        </authorList>
    </citation>
    <scope>IDENTIFICATION</scope>
</reference>
<comment type="subcellular location">
    <subcellularLocation>
        <location evidence="1">Nucleus</location>
    </subcellularLocation>
</comment>
<dbReference type="PANTHER" id="PTHR15818:SF2">
    <property type="entry name" value="G-PATCH DOMAIN AND KOW MOTIFS-CONTAINING PROTEIN"/>
    <property type="match status" value="1"/>
</dbReference>
<feature type="region of interest" description="Disordered" evidence="3">
    <location>
        <begin position="59"/>
        <end position="81"/>
    </location>
</feature>
<evidence type="ECO:0000313" key="5">
    <source>
        <dbReference type="Proteomes" id="UP000095281"/>
    </source>
</evidence>
<evidence type="ECO:0000259" key="4">
    <source>
        <dbReference type="Pfam" id="PF12656"/>
    </source>
</evidence>
<protein>
    <submittedName>
        <fullName evidence="6">G-patch_2 domain-containing protein</fullName>
    </submittedName>
</protein>
<organism evidence="5 6">
    <name type="scientific">Meloidogyne hapla</name>
    <name type="common">Root-knot nematode worm</name>
    <dbReference type="NCBI Taxonomy" id="6305"/>
    <lineage>
        <taxon>Eukaryota</taxon>
        <taxon>Metazoa</taxon>
        <taxon>Ecdysozoa</taxon>
        <taxon>Nematoda</taxon>
        <taxon>Chromadorea</taxon>
        <taxon>Rhabditida</taxon>
        <taxon>Tylenchina</taxon>
        <taxon>Tylenchomorpha</taxon>
        <taxon>Tylenchoidea</taxon>
        <taxon>Meloidogynidae</taxon>
        <taxon>Meloidogyninae</taxon>
        <taxon>Meloidogyne</taxon>
    </lineage>
</organism>
<feature type="region of interest" description="Disordered" evidence="3">
    <location>
        <begin position="1"/>
        <end position="23"/>
    </location>
</feature>
<evidence type="ECO:0000313" key="6">
    <source>
        <dbReference type="WBParaSite" id="MhA1_Contig1032.frz3.gene15"/>
    </source>
</evidence>
<dbReference type="Pfam" id="PF12656">
    <property type="entry name" value="G-patch_2"/>
    <property type="match status" value="1"/>
</dbReference>
<dbReference type="PANTHER" id="PTHR15818">
    <property type="entry name" value="G PATCH AND KOW-CONTAINING"/>
    <property type="match status" value="1"/>
</dbReference>
<evidence type="ECO:0000256" key="3">
    <source>
        <dbReference type="SAM" id="MobiDB-lite"/>
    </source>
</evidence>
<dbReference type="InterPro" id="IPR045166">
    <property type="entry name" value="Spp2-like"/>
</dbReference>
<feature type="region of interest" description="Disordered" evidence="3">
    <location>
        <begin position="321"/>
        <end position="340"/>
    </location>
</feature>
<dbReference type="OMA" id="VFVEIAW"/>
<dbReference type="GO" id="GO:0005681">
    <property type="term" value="C:spliceosomal complex"/>
    <property type="evidence" value="ECO:0007669"/>
    <property type="project" value="TreeGrafter"/>
</dbReference>
<accession>A0A1I8AWU1</accession>
<dbReference type="GO" id="GO:0000398">
    <property type="term" value="P:mRNA splicing, via spliceosome"/>
    <property type="evidence" value="ECO:0007669"/>
    <property type="project" value="InterPro"/>
</dbReference>
<dbReference type="Proteomes" id="UP000095281">
    <property type="component" value="Unplaced"/>
</dbReference>
<proteinExistence type="predicted"/>
<feature type="domain" description="Spp2/MOS2 G-patch" evidence="4">
    <location>
        <begin position="171"/>
        <end position="226"/>
    </location>
</feature>
<name>A0A1I8AWU1_MELHA</name>
<evidence type="ECO:0000256" key="2">
    <source>
        <dbReference type="ARBA" id="ARBA00023242"/>
    </source>
</evidence>